<dbReference type="EMBL" id="JNGW01000089">
    <property type="protein sequence ID" value="KDR51859.1"/>
    <property type="molecule type" value="Genomic_DNA"/>
</dbReference>
<protein>
    <submittedName>
        <fullName evidence="1">Uncharacterized protein</fullName>
    </submittedName>
</protein>
<comment type="caution">
    <text evidence="1">The sequence shown here is derived from an EMBL/GenBank/DDBJ whole genome shotgun (WGS) entry which is preliminary data.</text>
</comment>
<proteinExistence type="predicted"/>
<evidence type="ECO:0000313" key="1">
    <source>
        <dbReference type="EMBL" id="KDR51859.1"/>
    </source>
</evidence>
<accession>A0A069QIH5</accession>
<gene>
    <name evidence="1" type="ORF">HMPREF1991_02070</name>
</gene>
<dbReference type="Proteomes" id="UP000027442">
    <property type="component" value="Unassembled WGS sequence"/>
</dbReference>
<dbReference type="AlphaFoldDB" id="A0A069QIH5"/>
<organism evidence="1 2">
    <name type="scientific">Hoylesella loescheii DSM 19665 = JCM 12249 = ATCC 15930</name>
    <dbReference type="NCBI Taxonomy" id="1122985"/>
    <lineage>
        <taxon>Bacteria</taxon>
        <taxon>Pseudomonadati</taxon>
        <taxon>Bacteroidota</taxon>
        <taxon>Bacteroidia</taxon>
        <taxon>Bacteroidales</taxon>
        <taxon>Prevotellaceae</taxon>
        <taxon>Hoylesella</taxon>
    </lineage>
</organism>
<name>A0A069QIH5_HOYLO</name>
<keyword evidence="2" id="KW-1185">Reference proteome</keyword>
<dbReference type="HOGENOM" id="CLU_3171623_0_0_10"/>
<sequence>MVNHPAHFTPFAVHCSFVICCKLTTFFSIATHRKPTYYVNIAKVSVF</sequence>
<evidence type="ECO:0000313" key="2">
    <source>
        <dbReference type="Proteomes" id="UP000027442"/>
    </source>
</evidence>
<reference evidence="1 2" key="1">
    <citation type="submission" date="2013-08" db="EMBL/GenBank/DDBJ databases">
        <authorList>
            <person name="Weinstock G."/>
            <person name="Sodergren E."/>
            <person name="Wylie T."/>
            <person name="Fulton L."/>
            <person name="Fulton R."/>
            <person name="Fronick C."/>
            <person name="O'Laughlin M."/>
            <person name="Godfrey J."/>
            <person name="Miner T."/>
            <person name="Herter B."/>
            <person name="Appelbaum E."/>
            <person name="Cordes M."/>
            <person name="Lek S."/>
            <person name="Wollam A."/>
            <person name="Pepin K.H."/>
            <person name="Palsikar V.B."/>
            <person name="Mitreva M."/>
            <person name="Wilson R.K."/>
        </authorList>
    </citation>
    <scope>NUCLEOTIDE SEQUENCE [LARGE SCALE GENOMIC DNA]</scope>
    <source>
        <strain evidence="1 2">ATCC 15930</strain>
    </source>
</reference>